<proteinExistence type="predicted"/>
<protein>
    <submittedName>
        <fullName evidence="1">Uncharacterized protein</fullName>
    </submittedName>
</protein>
<dbReference type="EMBL" id="JAEPRE010000275">
    <property type="protein sequence ID" value="KAG2229430.1"/>
    <property type="molecule type" value="Genomic_DNA"/>
</dbReference>
<comment type="caution">
    <text evidence="1">The sequence shown here is derived from an EMBL/GenBank/DDBJ whole genome shotgun (WGS) entry which is preliminary data.</text>
</comment>
<keyword evidence="2" id="KW-1185">Reference proteome</keyword>
<name>A0A8H7VQL7_9FUNG</name>
<evidence type="ECO:0000313" key="1">
    <source>
        <dbReference type="EMBL" id="KAG2229430.1"/>
    </source>
</evidence>
<dbReference type="Proteomes" id="UP000613177">
    <property type="component" value="Unassembled WGS sequence"/>
</dbReference>
<dbReference type="AlphaFoldDB" id="A0A8H7VQL7"/>
<organism evidence="1 2">
    <name type="scientific">Thamnidium elegans</name>
    <dbReference type="NCBI Taxonomy" id="101142"/>
    <lineage>
        <taxon>Eukaryota</taxon>
        <taxon>Fungi</taxon>
        <taxon>Fungi incertae sedis</taxon>
        <taxon>Mucoromycota</taxon>
        <taxon>Mucoromycotina</taxon>
        <taxon>Mucoromycetes</taxon>
        <taxon>Mucorales</taxon>
        <taxon>Mucorineae</taxon>
        <taxon>Mucoraceae</taxon>
        <taxon>Thamnidium</taxon>
    </lineage>
</organism>
<evidence type="ECO:0000313" key="2">
    <source>
        <dbReference type="Proteomes" id="UP000613177"/>
    </source>
</evidence>
<sequence>MSSGAVYSVIQSSETPGFQPVIVVVKSYNLIKSSTLPELSRQLEVLYMVLITKTDRLMEIKISNQETDGQSTRVLAERLNQAIAKFEQATKKSPFIFVEPNSIVYYKFQYNLVEHSNRITTLVTCLEEIEINRTNRRFWFPHLTIRKYFRSTGIKPNMGVQVYKYFLRNASNIYNPSSIQSSSACTPPANICVDCDNVYLQDSTRSVGSIIKTKAIYNRAEYHSATADNKAIVSLGLNSFIDLSFTYPKSQGYTHITHYGTISDARLKADMRILNDKINQRYNIENDVSVMEASKERPGDMKLVLDCRKLSIENKTIIDRFILNSVKITSIDPLQISGLEVFFC</sequence>
<gene>
    <name evidence="1" type="ORF">INT48_004941</name>
</gene>
<reference evidence="1" key="1">
    <citation type="submission" date="2021-01" db="EMBL/GenBank/DDBJ databases">
        <title>Metabolic potential, ecology and presence of endohyphal bacteria is reflected in genomic diversity of Mucoromycotina.</title>
        <authorList>
            <person name="Muszewska A."/>
            <person name="Okrasinska A."/>
            <person name="Steczkiewicz K."/>
            <person name="Drgas O."/>
            <person name="Orlowska M."/>
            <person name="Perlinska-Lenart U."/>
            <person name="Aleksandrzak-Piekarczyk T."/>
            <person name="Szatraj K."/>
            <person name="Zielenkiewicz U."/>
            <person name="Pilsyk S."/>
            <person name="Malc E."/>
            <person name="Mieczkowski P."/>
            <person name="Kruszewska J.S."/>
            <person name="Biernat P."/>
            <person name="Pawlowska J."/>
        </authorList>
    </citation>
    <scope>NUCLEOTIDE SEQUENCE</scope>
    <source>
        <strain evidence="1">WA0000018081</strain>
    </source>
</reference>
<accession>A0A8H7VQL7</accession>